<keyword evidence="4 5" id="KW-0472">Membrane</keyword>
<dbReference type="GO" id="GO:0016020">
    <property type="term" value="C:membrane"/>
    <property type="evidence" value="ECO:0007669"/>
    <property type="project" value="UniProtKB-SubCell"/>
</dbReference>
<evidence type="ECO:0000259" key="6">
    <source>
        <dbReference type="Pfam" id="PF06271"/>
    </source>
</evidence>
<feature type="transmembrane region" description="Helical" evidence="5">
    <location>
        <begin position="153"/>
        <end position="169"/>
    </location>
</feature>
<reference evidence="7" key="1">
    <citation type="submission" date="2021-04" db="EMBL/GenBank/DDBJ databases">
        <title>Ouciella asimina sp. nov., isolated from the surface seawater in the hydrothermal field of Okinawa Trough.</title>
        <authorList>
            <person name="Shuang W."/>
        </authorList>
    </citation>
    <scope>NUCLEOTIDE SEQUENCE</scope>
    <source>
        <strain evidence="7">LXI357</strain>
    </source>
</reference>
<evidence type="ECO:0000313" key="8">
    <source>
        <dbReference type="Proteomes" id="UP000676996"/>
    </source>
</evidence>
<protein>
    <submittedName>
        <fullName evidence="7">RDD family protein</fullName>
    </submittedName>
</protein>
<dbReference type="PANTHER" id="PTHR38480:SF1">
    <property type="entry name" value="SLR0254 PROTEIN"/>
    <property type="match status" value="1"/>
</dbReference>
<evidence type="ECO:0000256" key="1">
    <source>
        <dbReference type="ARBA" id="ARBA00004141"/>
    </source>
</evidence>
<organism evidence="7 8">
    <name type="scientific">Stakelama marina</name>
    <dbReference type="NCBI Taxonomy" id="2826939"/>
    <lineage>
        <taxon>Bacteria</taxon>
        <taxon>Pseudomonadati</taxon>
        <taxon>Pseudomonadota</taxon>
        <taxon>Alphaproteobacteria</taxon>
        <taxon>Sphingomonadales</taxon>
        <taxon>Sphingomonadaceae</taxon>
        <taxon>Stakelama</taxon>
    </lineage>
</organism>
<evidence type="ECO:0000256" key="5">
    <source>
        <dbReference type="SAM" id="Phobius"/>
    </source>
</evidence>
<dbReference type="Proteomes" id="UP000676996">
    <property type="component" value="Unassembled WGS sequence"/>
</dbReference>
<dbReference type="EMBL" id="JAGRQC010000001">
    <property type="protein sequence ID" value="MBR0551008.1"/>
    <property type="molecule type" value="Genomic_DNA"/>
</dbReference>
<keyword evidence="2 5" id="KW-0812">Transmembrane</keyword>
<dbReference type="InterPro" id="IPR010432">
    <property type="entry name" value="RDD"/>
</dbReference>
<feature type="transmembrane region" description="Helical" evidence="5">
    <location>
        <begin position="68"/>
        <end position="85"/>
    </location>
</feature>
<keyword evidence="8" id="KW-1185">Reference proteome</keyword>
<keyword evidence="3 5" id="KW-1133">Transmembrane helix</keyword>
<evidence type="ECO:0000256" key="4">
    <source>
        <dbReference type="ARBA" id="ARBA00023136"/>
    </source>
</evidence>
<gene>
    <name evidence="7" type="ORF">J7S20_00645</name>
</gene>
<feature type="domain" description="RDD" evidence="6">
    <location>
        <begin position="27"/>
        <end position="181"/>
    </location>
</feature>
<dbReference type="AlphaFoldDB" id="A0A8T4I7P0"/>
<evidence type="ECO:0000256" key="3">
    <source>
        <dbReference type="ARBA" id="ARBA00022989"/>
    </source>
</evidence>
<evidence type="ECO:0000313" key="7">
    <source>
        <dbReference type="EMBL" id="MBR0551008.1"/>
    </source>
</evidence>
<feature type="transmembrane region" description="Helical" evidence="5">
    <location>
        <begin position="131"/>
        <end position="147"/>
    </location>
</feature>
<comment type="subcellular location">
    <subcellularLocation>
        <location evidence="1">Membrane</location>
        <topology evidence="1">Multi-pass membrane protein</topology>
    </subcellularLocation>
</comment>
<dbReference type="Pfam" id="PF06271">
    <property type="entry name" value="RDD"/>
    <property type="match status" value="1"/>
</dbReference>
<name>A0A8T4I7P0_9SPHN</name>
<comment type="caution">
    <text evidence="7">The sequence shown here is derived from an EMBL/GenBank/DDBJ whole genome shotgun (WGS) entry which is preliminary data.</text>
</comment>
<sequence>MARRNRPPRTLNRALVTPEGVALNLKLASAGTRASAFLLDWLILIAVLIAATLLVMLLFWAIGKSYPTVFAVIWLLFFFVLRNFYFTLMESGARAATFGKRMLKLRVVARDGGRLTGAAVIARNLMREIEIFLPLTFLAFGAAEGFVDRWTTVLGFAWAAIFLFFPLFNRHRLRAGDLIAGTWVVENARRAIGEDLVRADGKAADLLRFTPEELAVYGQFELQRLEDVLRRDDADSITMVAAAIRRKLGRDDTIADRVFLDSYYRALRGELERKLLFGRRKRDKFDDAS</sequence>
<dbReference type="PANTHER" id="PTHR38480">
    <property type="entry name" value="SLR0254 PROTEIN"/>
    <property type="match status" value="1"/>
</dbReference>
<proteinExistence type="predicted"/>
<feature type="transmembrane region" description="Helical" evidence="5">
    <location>
        <begin position="41"/>
        <end position="62"/>
    </location>
</feature>
<accession>A0A8T4I7P0</accession>
<evidence type="ECO:0000256" key="2">
    <source>
        <dbReference type="ARBA" id="ARBA00022692"/>
    </source>
</evidence>
<dbReference type="RefSeq" id="WP_284052301.1">
    <property type="nucleotide sequence ID" value="NZ_JAGRQC010000001.1"/>
</dbReference>